<sequence length="191" mass="21930">MNESKTPISSTSFSPHENGRKREEEGDREGRKCLSLSSLKHEQVKDEERKKKEKDEERPHQGEQGQGGGGGGNLTIFSKAFQEIMNISISPKKDEKKSSLGDRGEGDEGEEKKKKKVSLQHRHGREIDGDADVASRDQDEEGERIRKRRRIEEEQEEKEKRECPVLALRPGLFKEIDRQKQQSKLQRKLLA</sequence>
<feature type="compositionally biased region" description="Basic and acidic residues" evidence="1">
    <location>
        <begin position="125"/>
        <end position="137"/>
    </location>
</feature>
<comment type="caution">
    <text evidence="2">The sequence shown here is derived from an EMBL/GenBank/DDBJ whole genome shotgun (WGS) entry which is preliminary data.</text>
</comment>
<feature type="region of interest" description="Disordered" evidence="1">
    <location>
        <begin position="1"/>
        <end position="162"/>
    </location>
</feature>
<protein>
    <submittedName>
        <fullName evidence="2">Uncharacterized protein</fullName>
    </submittedName>
</protein>
<feature type="compositionally biased region" description="Basic and acidic residues" evidence="1">
    <location>
        <begin position="17"/>
        <end position="32"/>
    </location>
</feature>
<dbReference type="RefSeq" id="XP_067920489.1">
    <property type="nucleotide sequence ID" value="XM_068067530.1"/>
</dbReference>
<reference evidence="2 3" key="1">
    <citation type="journal article" date="2017" name="Int. J. Parasitol.">
        <title>The genome of the protozoan parasite Cystoisospora suis and a reverse vaccinology approach to identify vaccine candidates.</title>
        <authorList>
            <person name="Palmieri N."/>
            <person name="Shrestha A."/>
            <person name="Ruttkowski B."/>
            <person name="Beck T."/>
            <person name="Vogl C."/>
            <person name="Tomley F."/>
            <person name="Blake D.P."/>
            <person name="Joachim A."/>
        </authorList>
    </citation>
    <scope>NUCLEOTIDE SEQUENCE [LARGE SCALE GENOMIC DNA]</scope>
    <source>
        <strain evidence="2 3">Wien I</strain>
    </source>
</reference>
<name>A0A2C6KQS8_9APIC</name>
<gene>
    <name evidence="2" type="ORF">CSUI_007384</name>
</gene>
<accession>A0A2C6KQS8</accession>
<dbReference type="GeneID" id="94430741"/>
<dbReference type="EMBL" id="MIGC01003893">
    <property type="protein sequence ID" value="PHJ18784.1"/>
    <property type="molecule type" value="Genomic_DNA"/>
</dbReference>
<evidence type="ECO:0000256" key="1">
    <source>
        <dbReference type="SAM" id="MobiDB-lite"/>
    </source>
</evidence>
<feature type="compositionally biased region" description="Basic and acidic residues" evidence="1">
    <location>
        <begin position="91"/>
        <end position="112"/>
    </location>
</feature>
<proteinExistence type="predicted"/>
<feature type="compositionally biased region" description="Basic residues" evidence="1">
    <location>
        <begin position="113"/>
        <end position="124"/>
    </location>
</feature>
<dbReference type="AlphaFoldDB" id="A0A2C6KQS8"/>
<keyword evidence="3" id="KW-1185">Reference proteome</keyword>
<evidence type="ECO:0000313" key="3">
    <source>
        <dbReference type="Proteomes" id="UP000221165"/>
    </source>
</evidence>
<feature type="compositionally biased region" description="Polar residues" evidence="1">
    <location>
        <begin position="1"/>
        <end position="15"/>
    </location>
</feature>
<feature type="non-terminal residue" evidence="2">
    <location>
        <position position="191"/>
    </location>
</feature>
<feature type="compositionally biased region" description="Basic and acidic residues" evidence="1">
    <location>
        <begin position="39"/>
        <end position="61"/>
    </location>
</feature>
<dbReference type="Proteomes" id="UP000221165">
    <property type="component" value="Unassembled WGS sequence"/>
</dbReference>
<organism evidence="2 3">
    <name type="scientific">Cystoisospora suis</name>
    <dbReference type="NCBI Taxonomy" id="483139"/>
    <lineage>
        <taxon>Eukaryota</taxon>
        <taxon>Sar</taxon>
        <taxon>Alveolata</taxon>
        <taxon>Apicomplexa</taxon>
        <taxon>Conoidasida</taxon>
        <taxon>Coccidia</taxon>
        <taxon>Eucoccidiorida</taxon>
        <taxon>Eimeriorina</taxon>
        <taxon>Sarcocystidae</taxon>
        <taxon>Cystoisospora</taxon>
    </lineage>
</organism>
<dbReference type="VEuPathDB" id="ToxoDB:CSUI_007384"/>
<evidence type="ECO:0000313" key="2">
    <source>
        <dbReference type="EMBL" id="PHJ18784.1"/>
    </source>
</evidence>
<feature type="compositionally biased region" description="Gly residues" evidence="1">
    <location>
        <begin position="64"/>
        <end position="73"/>
    </location>
</feature>